<keyword evidence="2" id="KW-0812">Transmembrane</keyword>
<sequence>MSISLSSEIIQTVREFLDIDYEITPSDLYEKLYQYRSKTHPDLFIDKDEKSAAENRFKDCYKYLDELSDYINKDRMINPKELTVYDKEFEMLQRRQEMIKNEKELERYKNEILFLQSSSINLSNKVKSLESEMKTLRTSKISEKSDELISTYRPTSKNFKVLGITIVLSTLIAVLTQIEQITGKILKYSPLDKSILNIIVFTVFVFVIVFYLKKFIEHKRVEGFIKVIQSQRSINGFYEYLMETAKDKEFSDYDVYQYIELRLEPQKFISKHILSNMSKVNKEETYEVLKEIFIYNLLIKSLVVHVGAENLNQKFKMKKSNSYSFDDINLDFEF</sequence>
<evidence type="ECO:0000313" key="4">
    <source>
        <dbReference type="Proteomes" id="UP001364764"/>
    </source>
</evidence>
<keyword evidence="2" id="KW-0472">Membrane</keyword>
<dbReference type="Proteomes" id="UP001364764">
    <property type="component" value="Chromosome"/>
</dbReference>
<dbReference type="AlphaFoldDB" id="A0ABD8AXH2"/>
<protein>
    <recommendedName>
        <fullName evidence="5">J domain-containing protein</fullName>
    </recommendedName>
</protein>
<dbReference type="GeneID" id="93475401"/>
<evidence type="ECO:0008006" key="5">
    <source>
        <dbReference type="Google" id="ProtNLM"/>
    </source>
</evidence>
<evidence type="ECO:0000256" key="2">
    <source>
        <dbReference type="SAM" id="Phobius"/>
    </source>
</evidence>
<keyword evidence="2" id="KW-1133">Transmembrane helix</keyword>
<feature type="transmembrane region" description="Helical" evidence="2">
    <location>
        <begin position="194"/>
        <end position="212"/>
    </location>
</feature>
<keyword evidence="1" id="KW-0175">Coiled coil</keyword>
<feature type="coiled-coil region" evidence="1">
    <location>
        <begin position="91"/>
        <end position="139"/>
    </location>
</feature>
<accession>A0ABD8AXH2</accession>
<dbReference type="RefSeq" id="WP_338708106.1">
    <property type="nucleotide sequence ID" value="NZ_CP145892.1"/>
</dbReference>
<proteinExistence type="predicted"/>
<evidence type="ECO:0000256" key="1">
    <source>
        <dbReference type="SAM" id="Coils"/>
    </source>
</evidence>
<dbReference type="EMBL" id="CP145892">
    <property type="protein sequence ID" value="WWP22105.1"/>
    <property type="molecule type" value="Genomic_DNA"/>
</dbReference>
<gene>
    <name evidence="3" type="ORF">V6668_08010</name>
</gene>
<evidence type="ECO:0000313" key="3">
    <source>
        <dbReference type="EMBL" id="WWP22105.1"/>
    </source>
</evidence>
<organism evidence="3 4">
    <name type="scientific">Paenibacillus amylolyticus</name>
    <dbReference type="NCBI Taxonomy" id="1451"/>
    <lineage>
        <taxon>Bacteria</taxon>
        <taxon>Bacillati</taxon>
        <taxon>Bacillota</taxon>
        <taxon>Bacilli</taxon>
        <taxon>Bacillales</taxon>
        <taxon>Paenibacillaceae</taxon>
        <taxon>Paenibacillus</taxon>
    </lineage>
</organism>
<name>A0ABD8AXH2_PAEAM</name>
<reference evidence="3 4" key="1">
    <citation type="submission" date="2024-02" db="EMBL/GenBank/DDBJ databases">
        <title>Complete sequences of two Paenibacillus sp. strains and one Lysinibacillus strain isolated from the environment on STAA medium highlight biotechnological potential.</title>
        <authorList>
            <person name="Attere S.A."/>
            <person name="Piche L.C."/>
            <person name="Intertaglia L."/>
            <person name="Lami R."/>
            <person name="Charette S.J."/>
            <person name="Vincent A.T."/>
        </authorList>
    </citation>
    <scope>NUCLEOTIDE SEQUENCE [LARGE SCALE GENOMIC DNA]</scope>
    <source>
        <strain evidence="3 4">Y5S-7</strain>
    </source>
</reference>
<feature type="transmembrane region" description="Helical" evidence="2">
    <location>
        <begin position="161"/>
        <end position="182"/>
    </location>
</feature>